<reference evidence="2" key="1">
    <citation type="submission" date="2017-03" db="EMBL/GenBank/DDBJ databases">
        <title>Phytopthora megakarya and P. palmivora, two closely related causual agents of cacao black pod achieved similar genome size and gene model numbers by different mechanisms.</title>
        <authorList>
            <person name="Ali S."/>
            <person name="Shao J."/>
            <person name="Larry D.J."/>
            <person name="Kronmiller B."/>
            <person name="Shen D."/>
            <person name="Strem M.D."/>
            <person name="Melnick R.L."/>
            <person name="Guiltinan M.J."/>
            <person name="Tyler B.M."/>
            <person name="Meinhardt L.W."/>
            <person name="Bailey B.A."/>
        </authorList>
    </citation>
    <scope>NUCLEOTIDE SEQUENCE [LARGE SCALE GENOMIC DNA]</scope>
    <source>
        <strain evidence="2">zdho120</strain>
    </source>
</reference>
<gene>
    <name evidence="1" type="ORF">PHMEG_00026210</name>
</gene>
<dbReference type="AlphaFoldDB" id="A0A225VBJ4"/>
<dbReference type="EMBL" id="NBNE01006294">
    <property type="protein sequence ID" value="OWZ02258.1"/>
    <property type="molecule type" value="Genomic_DNA"/>
</dbReference>
<protein>
    <recommendedName>
        <fullName evidence="3">Helitron helicase</fullName>
    </recommendedName>
</protein>
<accession>A0A225VBJ4</accession>
<evidence type="ECO:0008006" key="3">
    <source>
        <dbReference type="Google" id="ProtNLM"/>
    </source>
</evidence>
<sequence>MRFYTIETEDFAEFMSIIRGMTRSNTHFFIREVLLDAHRPYFTHPSIEFCFVHRAERLFHTVVCGNGSKKLRATPAVSSTNEHIAALPARSFSGLQDMLLRDHAGLTFTSGLNNVGTHVILSSSSPESERYM</sequence>
<organism evidence="1 2">
    <name type="scientific">Phytophthora megakarya</name>
    <dbReference type="NCBI Taxonomy" id="4795"/>
    <lineage>
        <taxon>Eukaryota</taxon>
        <taxon>Sar</taxon>
        <taxon>Stramenopiles</taxon>
        <taxon>Oomycota</taxon>
        <taxon>Peronosporomycetes</taxon>
        <taxon>Peronosporales</taxon>
        <taxon>Peronosporaceae</taxon>
        <taxon>Phytophthora</taxon>
    </lineage>
</organism>
<proteinExistence type="predicted"/>
<name>A0A225VBJ4_9STRA</name>
<dbReference type="Proteomes" id="UP000198211">
    <property type="component" value="Unassembled WGS sequence"/>
</dbReference>
<evidence type="ECO:0000313" key="1">
    <source>
        <dbReference type="EMBL" id="OWZ02258.1"/>
    </source>
</evidence>
<keyword evidence="2" id="KW-1185">Reference proteome</keyword>
<comment type="caution">
    <text evidence="1">The sequence shown here is derived from an EMBL/GenBank/DDBJ whole genome shotgun (WGS) entry which is preliminary data.</text>
</comment>
<evidence type="ECO:0000313" key="2">
    <source>
        <dbReference type="Proteomes" id="UP000198211"/>
    </source>
</evidence>